<reference evidence="2 3" key="1">
    <citation type="submission" date="2017-10" db="EMBL/GenBank/DDBJ databases">
        <title>Bacillus sp. nov., a halophilic bacterium isolated from a Keqin Lake.</title>
        <authorList>
            <person name="Wang H."/>
        </authorList>
    </citation>
    <scope>NUCLEOTIDE SEQUENCE [LARGE SCALE GENOMIC DNA]</scope>
    <source>
        <strain evidence="2 3">KQ-12</strain>
    </source>
</reference>
<dbReference type="PROSITE" id="PS51782">
    <property type="entry name" value="LYSM"/>
    <property type="match status" value="1"/>
</dbReference>
<dbReference type="AlphaFoldDB" id="A0A323TXG0"/>
<feature type="domain" description="LysM" evidence="1">
    <location>
        <begin position="56"/>
        <end position="110"/>
    </location>
</feature>
<evidence type="ECO:0000313" key="3">
    <source>
        <dbReference type="Proteomes" id="UP000248214"/>
    </source>
</evidence>
<proteinExistence type="predicted"/>
<keyword evidence="3" id="KW-1185">Reference proteome</keyword>
<dbReference type="InterPro" id="IPR018392">
    <property type="entry name" value="LysM"/>
</dbReference>
<protein>
    <recommendedName>
        <fullName evidence="1">LysM domain-containing protein</fullName>
    </recommendedName>
</protein>
<dbReference type="OrthoDB" id="2691912at2"/>
<accession>A0A323TXG0</accession>
<sequence length="119" mass="13565">MRPIILLIILGIVLFSIRIDLTSGTIPSNQMEEPFNQQIHIEDNEEESLANSLNYQEVIVEPGQTVYGIVQQLHESQSFNVSLHDVLYDFEKLNPEVSAHYLIAGEAYKFPIYVMPSTE</sequence>
<dbReference type="EMBL" id="PDOD01000001">
    <property type="protein sequence ID" value="PYZ94285.1"/>
    <property type="molecule type" value="Genomic_DNA"/>
</dbReference>
<comment type="caution">
    <text evidence="2">The sequence shown here is derived from an EMBL/GenBank/DDBJ whole genome shotgun (WGS) entry which is preliminary data.</text>
</comment>
<evidence type="ECO:0000313" key="2">
    <source>
        <dbReference type="EMBL" id="PYZ94285.1"/>
    </source>
</evidence>
<organism evidence="2 3">
    <name type="scientific">Salipaludibacillus keqinensis</name>
    <dbReference type="NCBI Taxonomy" id="2045207"/>
    <lineage>
        <taxon>Bacteria</taxon>
        <taxon>Bacillati</taxon>
        <taxon>Bacillota</taxon>
        <taxon>Bacilli</taxon>
        <taxon>Bacillales</taxon>
        <taxon>Bacillaceae</taxon>
    </lineage>
</organism>
<name>A0A323TXG0_9BACI</name>
<dbReference type="RefSeq" id="WP_110607920.1">
    <property type="nucleotide sequence ID" value="NZ_PDOD01000001.1"/>
</dbReference>
<gene>
    <name evidence="2" type="ORF">CR194_01745</name>
</gene>
<dbReference type="Proteomes" id="UP000248214">
    <property type="component" value="Unassembled WGS sequence"/>
</dbReference>
<evidence type="ECO:0000259" key="1">
    <source>
        <dbReference type="PROSITE" id="PS51782"/>
    </source>
</evidence>